<organism evidence="1 2">
    <name type="scientific">Salinivibrio kushneri</name>
    <dbReference type="NCBI Taxonomy" id="1908198"/>
    <lineage>
        <taxon>Bacteria</taxon>
        <taxon>Pseudomonadati</taxon>
        <taxon>Pseudomonadota</taxon>
        <taxon>Gammaproteobacteria</taxon>
        <taxon>Vibrionales</taxon>
        <taxon>Vibrionaceae</taxon>
        <taxon>Salinivibrio</taxon>
    </lineage>
</organism>
<evidence type="ECO:0000313" key="2">
    <source>
        <dbReference type="Proteomes" id="UP001164748"/>
    </source>
</evidence>
<proteinExistence type="predicted"/>
<protein>
    <submittedName>
        <fullName evidence="1">CPXCG motif-containing cysteine-rich protein</fullName>
    </submittedName>
</protein>
<dbReference type="EMBL" id="CP114588">
    <property type="protein sequence ID" value="WBA09785.1"/>
    <property type="molecule type" value="Genomic_DNA"/>
</dbReference>
<dbReference type="InterPro" id="IPR025990">
    <property type="entry name" value="zinc_ribbon_bacterial"/>
</dbReference>
<dbReference type="Proteomes" id="UP001164748">
    <property type="component" value="Chromosome"/>
</dbReference>
<dbReference type="Pfam" id="PF14255">
    <property type="entry name" value="Zn_ribbon_21"/>
    <property type="match status" value="1"/>
</dbReference>
<dbReference type="AlphaFoldDB" id="A0AA47KMN1"/>
<evidence type="ECO:0000313" key="1">
    <source>
        <dbReference type="EMBL" id="WBA09785.1"/>
    </source>
</evidence>
<dbReference type="RefSeq" id="WP_269579882.1">
    <property type="nucleotide sequence ID" value="NZ_CP114588.1"/>
</dbReference>
<sequence length="67" mass="7767">MDDITDRIVNCPHCGHRFDITLDLSGGNQEFYEDCPNCCNAIHYDMQIDESHKTINLFIDADDEQIF</sequence>
<gene>
    <name evidence="1" type="ORF">N8M53_06215</name>
</gene>
<reference evidence="1" key="1">
    <citation type="submission" date="2022-09" db="EMBL/GenBank/DDBJ databases">
        <authorList>
            <person name="Li Z.-J."/>
        </authorList>
    </citation>
    <scope>NUCLEOTIDE SEQUENCE</scope>
    <source>
        <strain evidence="1">TGB11</strain>
    </source>
</reference>
<name>A0AA47KMN1_9GAMM</name>
<accession>A0AA47KMN1</accession>
<dbReference type="InterPro" id="IPR017143">
    <property type="entry name" value="UCP037225"/>
</dbReference>
<dbReference type="PIRSF" id="PIRSF037225">
    <property type="entry name" value="UCP037225"/>
    <property type="match status" value="1"/>
</dbReference>